<comment type="caution">
    <text evidence="2">The sequence shown here is derived from an EMBL/GenBank/DDBJ whole genome shotgun (WGS) entry which is preliminary data.</text>
</comment>
<accession>A0A8H6RPB3</accession>
<feature type="compositionally biased region" description="Basic and acidic residues" evidence="1">
    <location>
        <begin position="216"/>
        <end position="227"/>
    </location>
</feature>
<organism evidence="2 3">
    <name type="scientific">Pseudocercospora fuligena</name>
    <dbReference type="NCBI Taxonomy" id="685502"/>
    <lineage>
        <taxon>Eukaryota</taxon>
        <taxon>Fungi</taxon>
        <taxon>Dikarya</taxon>
        <taxon>Ascomycota</taxon>
        <taxon>Pezizomycotina</taxon>
        <taxon>Dothideomycetes</taxon>
        <taxon>Dothideomycetidae</taxon>
        <taxon>Mycosphaerellales</taxon>
        <taxon>Mycosphaerellaceae</taxon>
        <taxon>Pseudocercospora</taxon>
    </lineage>
</organism>
<dbReference type="OrthoDB" id="3643542at2759"/>
<name>A0A8H6RPB3_9PEZI</name>
<evidence type="ECO:0000256" key="1">
    <source>
        <dbReference type="SAM" id="MobiDB-lite"/>
    </source>
</evidence>
<evidence type="ECO:0000313" key="3">
    <source>
        <dbReference type="Proteomes" id="UP000660729"/>
    </source>
</evidence>
<protein>
    <submittedName>
        <fullName evidence="2">Uncharacterized protein</fullName>
    </submittedName>
</protein>
<feature type="compositionally biased region" description="Basic and acidic residues" evidence="1">
    <location>
        <begin position="165"/>
        <end position="179"/>
    </location>
</feature>
<sequence>FITRPDYLTNPAPPLEHLQTGLTLACKEISQILDLQLESVIRAAKQPDCCIEVEENDFWESRIIDFDGMLENGAKDIRAMDEEDVIAFLEASKDEIEWIKNEMRRLDLHIDNARDAIREGRRKSFTYRPTPRKVGEVVSAPSEIADAAADEFKEEVKEKLVEFLDARQERSKTPQREMGPEDAGGSVDVEMRDDRMRRSATPERRLGDSDTDVEEGEVKSEEERRDSGGGGDAVE</sequence>
<proteinExistence type="predicted"/>
<feature type="region of interest" description="Disordered" evidence="1">
    <location>
        <begin position="165"/>
        <end position="235"/>
    </location>
</feature>
<keyword evidence="3" id="KW-1185">Reference proteome</keyword>
<dbReference type="AlphaFoldDB" id="A0A8H6RPB3"/>
<gene>
    <name evidence="2" type="ORF">HII31_04258</name>
</gene>
<feature type="compositionally biased region" description="Basic and acidic residues" evidence="1">
    <location>
        <begin position="189"/>
        <end position="208"/>
    </location>
</feature>
<reference evidence="2" key="1">
    <citation type="submission" date="2020-04" db="EMBL/GenBank/DDBJ databases">
        <title>Draft genome resource of the tomato pathogen Pseudocercospora fuligena.</title>
        <authorList>
            <person name="Zaccaron A."/>
        </authorList>
    </citation>
    <scope>NUCLEOTIDE SEQUENCE</scope>
    <source>
        <strain evidence="2">PF001</strain>
    </source>
</reference>
<feature type="non-terminal residue" evidence="2">
    <location>
        <position position="1"/>
    </location>
</feature>
<evidence type="ECO:0000313" key="2">
    <source>
        <dbReference type="EMBL" id="KAF7194453.1"/>
    </source>
</evidence>
<dbReference type="EMBL" id="JABCIY010000061">
    <property type="protein sequence ID" value="KAF7194453.1"/>
    <property type="molecule type" value="Genomic_DNA"/>
</dbReference>
<dbReference type="Proteomes" id="UP000660729">
    <property type="component" value="Unassembled WGS sequence"/>
</dbReference>